<dbReference type="FunFam" id="3.90.930.12:FF:000004">
    <property type="entry name" value="60S ribosomal protein L9"/>
    <property type="match status" value="1"/>
</dbReference>
<protein>
    <submittedName>
        <fullName evidence="5">60S ribosomal protein L9</fullName>
    </submittedName>
</protein>
<accession>A0AAD9MHW3</accession>
<comment type="similarity">
    <text evidence="1">Belongs to the universal ribosomal protein uL6 family.</text>
</comment>
<feature type="domain" description="Large ribosomal subunit protein uL6 alpha-beta" evidence="4">
    <location>
        <begin position="12"/>
        <end position="89"/>
    </location>
</feature>
<dbReference type="GO" id="GO:0022625">
    <property type="term" value="C:cytosolic large ribosomal subunit"/>
    <property type="evidence" value="ECO:0007669"/>
    <property type="project" value="TreeGrafter"/>
</dbReference>
<evidence type="ECO:0000256" key="2">
    <source>
        <dbReference type="ARBA" id="ARBA00022980"/>
    </source>
</evidence>
<dbReference type="Pfam" id="PF00347">
    <property type="entry name" value="Ribosomal_L6"/>
    <property type="match status" value="2"/>
</dbReference>
<dbReference type="PIRSF" id="PIRSF002162">
    <property type="entry name" value="Ribosomal_L6"/>
    <property type="match status" value="1"/>
</dbReference>
<dbReference type="PROSITE" id="PS00700">
    <property type="entry name" value="RIBOSOMAL_L6_2"/>
    <property type="match status" value="1"/>
</dbReference>
<evidence type="ECO:0000259" key="4">
    <source>
        <dbReference type="Pfam" id="PF00347"/>
    </source>
</evidence>
<dbReference type="InterPro" id="IPR000702">
    <property type="entry name" value="Ribosomal_uL6-like"/>
</dbReference>
<sequence length="193" mass="21587">MKQLISSRTLAIPEGVEVQVKSRSVKVTGPRGTLSREFKHLSLDIFLEAGKNGGKQLRVESHFGKRKNLASIRTCVSHVQNLITGVTKGYEYKMRLVYAHFPININIDNNGTKVEIRNFLGEKRVRVVNMLAGVSCERSSAVKDELVLTGNDIELVSRSAALIHQVCLVKHKDIRKFLDGIYVSEKGTLVKEE</sequence>
<reference evidence="5" key="1">
    <citation type="submission" date="2021-01" db="EMBL/GenBank/DDBJ databases">
        <authorList>
            <person name="Eckstrom K.M.E."/>
        </authorList>
    </citation>
    <scope>NUCLEOTIDE SEQUENCE</scope>
    <source>
        <strain evidence="5">UVCC 0001</strain>
    </source>
</reference>
<evidence type="ECO:0000313" key="5">
    <source>
        <dbReference type="EMBL" id="KAK2077447.1"/>
    </source>
</evidence>
<dbReference type="EMBL" id="JASFZW010000006">
    <property type="protein sequence ID" value="KAK2077447.1"/>
    <property type="molecule type" value="Genomic_DNA"/>
</dbReference>
<proteinExistence type="inferred from homology"/>
<keyword evidence="2 5" id="KW-0689">Ribosomal protein</keyword>
<dbReference type="Proteomes" id="UP001255856">
    <property type="component" value="Unassembled WGS sequence"/>
</dbReference>
<name>A0AAD9MHW3_PROWI</name>
<dbReference type="InterPro" id="IPR020040">
    <property type="entry name" value="Ribosomal_uL6_a/b-dom"/>
</dbReference>
<dbReference type="GO" id="GO:0019843">
    <property type="term" value="F:rRNA binding"/>
    <property type="evidence" value="ECO:0007669"/>
    <property type="project" value="InterPro"/>
</dbReference>
<dbReference type="SUPFAM" id="SSF56053">
    <property type="entry name" value="Ribosomal protein L6"/>
    <property type="match status" value="2"/>
</dbReference>
<gene>
    <name evidence="5" type="primary">RPL9</name>
    <name evidence="5" type="ORF">QBZ16_004292</name>
</gene>
<dbReference type="InterPro" id="IPR036789">
    <property type="entry name" value="Ribosomal_uL6-like_a/b-dom_sf"/>
</dbReference>
<dbReference type="InterPro" id="IPR002359">
    <property type="entry name" value="Ribosomal_uL6_CS2"/>
</dbReference>
<comment type="caution">
    <text evidence="5">The sequence shown here is derived from an EMBL/GenBank/DDBJ whole genome shotgun (WGS) entry which is preliminary data.</text>
</comment>
<organism evidence="5 6">
    <name type="scientific">Prototheca wickerhamii</name>
    <dbReference type="NCBI Taxonomy" id="3111"/>
    <lineage>
        <taxon>Eukaryota</taxon>
        <taxon>Viridiplantae</taxon>
        <taxon>Chlorophyta</taxon>
        <taxon>core chlorophytes</taxon>
        <taxon>Trebouxiophyceae</taxon>
        <taxon>Chlorellales</taxon>
        <taxon>Chlorellaceae</taxon>
        <taxon>Prototheca</taxon>
    </lineage>
</organism>
<evidence type="ECO:0000256" key="3">
    <source>
        <dbReference type="ARBA" id="ARBA00023274"/>
    </source>
</evidence>
<feature type="domain" description="Large ribosomal subunit protein uL6 alpha-beta" evidence="4">
    <location>
        <begin position="101"/>
        <end position="180"/>
    </location>
</feature>
<dbReference type="GO" id="GO:0003735">
    <property type="term" value="F:structural constituent of ribosome"/>
    <property type="evidence" value="ECO:0007669"/>
    <property type="project" value="InterPro"/>
</dbReference>
<dbReference type="GO" id="GO:0002181">
    <property type="term" value="P:cytoplasmic translation"/>
    <property type="evidence" value="ECO:0007669"/>
    <property type="project" value="TreeGrafter"/>
</dbReference>
<keyword evidence="3" id="KW-0687">Ribonucleoprotein</keyword>
<evidence type="ECO:0000256" key="1">
    <source>
        <dbReference type="ARBA" id="ARBA00009356"/>
    </source>
</evidence>
<dbReference type="FunFam" id="3.90.930.12:FF:000003">
    <property type="entry name" value="60S ribosomal protein L9"/>
    <property type="match status" value="1"/>
</dbReference>
<keyword evidence="6" id="KW-1185">Reference proteome</keyword>
<dbReference type="Gene3D" id="3.90.930.12">
    <property type="entry name" value="Ribosomal protein L6, alpha-beta domain"/>
    <property type="match status" value="2"/>
</dbReference>
<dbReference type="PANTHER" id="PTHR11655:SF16">
    <property type="entry name" value="60S RIBOSOMAL PROTEIN L9"/>
    <property type="match status" value="1"/>
</dbReference>
<dbReference type="PANTHER" id="PTHR11655">
    <property type="entry name" value="60S/50S RIBOSOMAL PROTEIN L6/L9"/>
    <property type="match status" value="1"/>
</dbReference>
<evidence type="ECO:0000313" key="6">
    <source>
        <dbReference type="Proteomes" id="UP001255856"/>
    </source>
</evidence>
<dbReference type="AlphaFoldDB" id="A0AAD9MHW3"/>